<dbReference type="OrthoDB" id="8199584at2"/>
<dbReference type="AlphaFoldDB" id="A0A1B1A7Q3"/>
<gene>
    <name evidence="1" type="ORF">K529_017550</name>
</gene>
<dbReference type="EMBL" id="CP015231">
    <property type="protein sequence ID" value="ANP42576.1"/>
    <property type="molecule type" value="Genomic_DNA"/>
</dbReference>
<accession>A0A1B1A7Q3</accession>
<dbReference type="RefSeq" id="WP_005610698.1">
    <property type="nucleotide sequence ID" value="NZ_CP015231.1"/>
</dbReference>
<reference evidence="1 2" key="1">
    <citation type="journal article" date="2016" name="ISME J.">
        <title>Global occurrence and heterogeneity of the Roseobacter-clade species Ruegeria mobilis.</title>
        <authorList>
            <person name="Sonnenschein E."/>
            <person name="Gram L."/>
        </authorList>
    </citation>
    <scope>NUCLEOTIDE SEQUENCE [LARGE SCALE GENOMIC DNA]</scope>
    <source>
        <strain evidence="1 2">F1926</strain>
        <plasmid evidence="1 2">unnamed1</plasmid>
    </source>
</reference>
<geneLocation type="plasmid" evidence="1 2">
    <name>unnamed1</name>
</geneLocation>
<evidence type="ECO:0000313" key="1">
    <source>
        <dbReference type="EMBL" id="ANP42576.1"/>
    </source>
</evidence>
<protein>
    <recommendedName>
        <fullName evidence="3">DUF3037 domain-containing protein</fullName>
    </recommendedName>
</protein>
<dbReference type="InterPro" id="IPR021398">
    <property type="entry name" value="DUF3037"/>
</dbReference>
<dbReference type="Proteomes" id="UP000013243">
    <property type="component" value="Plasmid unnamed1"/>
</dbReference>
<name>A0A1B1A7Q3_9RHOB</name>
<evidence type="ECO:0000313" key="2">
    <source>
        <dbReference type="Proteomes" id="UP000013243"/>
    </source>
</evidence>
<dbReference type="GeneID" id="28251678"/>
<keyword evidence="1" id="KW-0614">Plasmid</keyword>
<organism evidence="1 2">
    <name type="scientific">Tritonibacter mobilis F1926</name>
    <dbReference type="NCBI Taxonomy" id="1265309"/>
    <lineage>
        <taxon>Bacteria</taxon>
        <taxon>Pseudomonadati</taxon>
        <taxon>Pseudomonadota</taxon>
        <taxon>Alphaproteobacteria</taxon>
        <taxon>Rhodobacterales</taxon>
        <taxon>Paracoccaceae</taxon>
        <taxon>Tritonibacter</taxon>
    </lineage>
</organism>
<dbReference type="KEGG" id="rmb:K529_017550"/>
<sequence>MIEIHYTFTVLQYRHDAWSGESLNVGVLLAAQDVKFVSMKVTDTYERIEKAYPGVDAFKVRKLLRAIEFQIRSVSSRAQRDLIPEHELSASAIAKNLLPDDDSAFRWLESGAGVTTSPSDELDLLYSRYVSRWEPQSETSAGFEDELFQLRNKKLGVGYKWILRALYYKQSFPNALLAQGRLSIERRMNLLELAGLLEKTPERPRLTSEGVQALRKAYGANKPPLIDFKQDARLPGKGDTKEFIVGSSLASSLAREVSSGE</sequence>
<dbReference type="Pfam" id="PF11236">
    <property type="entry name" value="DUF3037"/>
    <property type="match status" value="1"/>
</dbReference>
<proteinExistence type="predicted"/>
<evidence type="ECO:0008006" key="3">
    <source>
        <dbReference type="Google" id="ProtNLM"/>
    </source>
</evidence>